<reference evidence="2 3" key="1">
    <citation type="journal article" date="2012" name="J. Bacteriol.">
        <title>Draft genome sequence of Methanobacterium formicicum DSM 3637, an archaebacterium isolated from the methane producer amoeba Pelomyxa palustris.</title>
        <authorList>
            <person name="Gutierrez G."/>
        </authorList>
    </citation>
    <scope>NUCLEOTIDE SEQUENCE [LARGE SCALE GENOMIC DNA]</scope>
    <source>
        <strain evidence="3">DSM 3637 / PP1</strain>
    </source>
</reference>
<comment type="caution">
    <text evidence="2">The sequence shown here is derived from an EMBL/GenBank/DDBJ whole genome shotgun (WGS) entry which is preliminary data.</text>
</comment>
<dbReference type="NCBIfam" id="NF041046">
    <property type="entry name" value="UGSC_fam"/>
    <property type="match status" value="1"/>
</dbReference>
<evidence type="ECO:0000259" key="1">
    <source>
        <dbReference type="Pfam" id="PF24696"/>
    </source>
</evidence>
<dbReference type="OrthoDB" id="70241at2157"/>
<sequence length="172" mass="18927">MKVQLVEREVLDPVGVVQADKLKVNPLPEDFEKVSIINNTKPGAEIILDILRKSMGNRELIKVKKPAGAPATQKQIDKASSGELAILALGDCGSCTSWVILDAIRLEKMGIPTISICSTHFAPFAHELAKSHGMNELRILEIEHPIAGLSKEEVEEKTRKLIPSFLYLLQIP</sequence>
<protein>
    <recommendedName>
        <fullName evidence="1">UGSC-like domain-containing protein</fullName>
    </recommendedName>
</protein>
<gene>
    <name evidence="2" type="ORF">A994_02275</name>
</gene>
<organism evidence="2 3">
    <name type="scientific">Methanobacterium formicicum (strain DSM 3637 / PP1)</name>
    <dbReference type="NCBI Taxonomy" id="1204725"/>
    <lineage>
        <taxon>Archaea</taxon>
        <taxon>Methanobacteriati</taxon>
        <taxon>Methanobacteriota</taxon>
        <taxon>Methanomada group</taxon>
        <taxon>Methanobacteria</taxon>
        <taxon>Methanobacteriales</taxon>
        <taxon>Methanobacteriaceae</taxon>
        <taxon>Methanobacterium</taxon>
    </lineage>
</organism>
<dbReference type="Proteomes" id="UP000007360">
    <property type="component" value="Unassembled WGS sequence"/>
</dbReference>
<keyword evidence="3" id="KW-1185">Reference proteome</keyword>
<name>K2R3E3_METFP</name>
<dbReference type="InterPro" id="IPR057767">
    <property type="entry name" value="UGSC-like_dom"/>
</dbReference>
<dbReference type="AlphaFoldDB" id="K2R3E3"/>
<dbReference type="EMBL" id="AMPO01000001">
    <property type="protein sequence ID" value="EKF87073.1"/>
    <property type="molecule type" value="Genomic_DNA"/>
</dbReference>
<dbReference type="InterPro" id="IPR049831">
    <property type="entry name" value="UGSC_seleno"/>
</dbReference>
<proteinExistence type="predicted"/>
<dbReference type="Pfam" id="PF24696">
    <property type="entry name" value="UGSC"/>
    <property type="match status" value="1"/>
</dbReference>
<evidence type="ECO:0000313" key="2">
    <source>
        <dbReference type="EMBL" id="EKF87073.1"/>
    </source>
</evidence>
<feature type="domain" description="UGSC-like" evidence="1">
    <location>
        <begin position="9"/>
        <end position="170"/>
    </location>
</feature>
<dbReference type="RefSeq" id="WP_004029649.1">
    <property type="nucleotide sequence ID" value="NZ_AMPO01000001.1"/>
</dbReference>
<accession>K2R3E3</accession>
<dbReference type="PATRIC" id="fig|1204725.3.peg.460"/>
<evidence type="ECO:0000313" key="3">
    <source>
        <dbReference type="Proteomes" id="UP000007360"/>
    </source>
</evidence>